<evidence type="ECO:0000259" key="1">
    <source>
        <dbReference type="Pfam" id="PF00535"/>
    </source>
</evidence>
<gene>
    <name evidence="2" type="ORF">IFK94_10505</name>
</gene>
<dbReference type="Proteomes" id="UP000648239">
    <property type="component" value="Unassembled WGS sequence"/>
</dbReference>
<protein>
    <submittedName>
        <fullName evidence="2">Glycosyltransferase family 2 protein</fullName>
    </submittedName>
</protein>
<dbReference type="SUPFAM" id="SSF53448">
    <property type="entry name" value="Nucleotide-diphospho-sugar transferases"/>
    <property type="match status" value="1"/>
</dbReference>
<dbReference type="InterPro" id="IPR050256">
    <property type="entry name" value="Glycosyltransferase_2"/>
</dbReference>
<dbReference type="EMBL" id="JACXWD010000034">
    <property type="protein sequence ID" value="MBD3868542.1"/>
    <property type="molecule type" value="Genomic_DNA"/>
</dbReference>
<feature type="domain" description="Glycosyltransferase 2-like" evidence="1">
    <location>
        <begin position="5"/>
        <end position="168"/>
    </location>
</feature>
<name>A0A8J6XTP5_9BACT</name>
<dbReference type="PANTHER" id="PTHR48090:SF7">
    <property type="entry name" value="RFBJ PROTEIN"/>
    <property type="match status" value="1"/>
</dbReference>
<reference evidence="2 3" key="1">
    <citation type="submission" date="2020-08" db="EMBL/GenBank/DDBJ databases">
        <title>Acidobacteriota in marine sediments use diverse sulfur dissimilation pathways.</title>
        <authorList>
            <person name="Wasmund K."/>
        </authorList>
    </citation>
    <scope>NUCLEOTIDE SEQUENCE [LARGE SCALE GENOMIC DNA]</scope>
    <source>
        <strain evidence="2">MAG AM4</strain>
    </source>
</reference>
<dbReference type="AlphaFoldDB" id="A0A8J6XTP5"/>
<dbReference type="Gene3D" id="3.90.550.10">
    <property type="entry name" value="Spore Coat Polysaccharide Biosynthesis Protein SpsA, Chain A"/>
    <property type="match status" value="1"/>
</dbReference>
<sequence length="234" mass="26197">MTKLSIIIPVYNEAELAGRLIETVLAAPLPEGMERELVVVNDASTDGTAAVLNTFEADPRIHLFHQPVNQGKGAALRRAFTEARGDLLLVQDADLEYDPREYPKLLAPILEGRADVVYGSRFAGSDAHRVLFFWHMIGNRLITLLSNMATNLNFTDIETCYKVFTAEALSGIRLEENRFGIEPEITAKLARKKLRMYEVGIGYSGRTYEEGKKINWRDGFSALRCIVKYGLLGM</sequence>
<evidence type="ECO:0000313" key="2">
    <source>
        <dbReference type="EMBL" id="MBD3868542.1"/>
    </source>
</evidence>
<dbReference type="PANTHER" id="PTHR48090">
    <property type="entry name" value="UNDECAPRENYL-PHOSPHATE 4-DEOXY-4-FORMAMIDO-L-ARABINOSE TRANSFERASE-RELATED"/>
    <property type="match status" value="1"/>
</dbReference>
<dbReference type="Pfam" id="PF00535">
    <property type="entry name" value="Glycos_transf_2"/>
    <property type="match status" value="1"/>
</dbReference>
<evidence type="ECO:0000313" key="3">
    <source>
        <dbReference type="Proteomes" id="UP000648239"/>
    </source>
</evidence>
<dbReference type="InterPro" id="IPR001173">
    <property type="entry name" value="Glyco_trans_2-like"/>
</dbReference>
<proteinExistence type="predicted"/>
<comment type="caution">
    <text evidence="2">The sequence shown here is derived from an EMBL/GenBank/DDBJ whole genome shotgun (WGS) entry which is preliminary data.</text>
</comment>
<dbReference type="InterPro" id="IPR029044">
    <property type="entry name" value="Nucleotide-diphossugar_trans"/>
</dbReference>
<dbReference type="CDD" id="cd04179">
    <property type="entry name" value="DPM_DPG-synthase_like"/>
    <property type="match status" value="1"/>
</dbReference>
<organism evidence="2 3">
    <name type="scientific">Candidatus Polarisedimenticola svalbardensis</name>
    <dbReference type="NCBI Taxonomy" id="2886004"/>
    <lineage>
        <taxon>Bacteria</taxon>
        <taxon>Pseudomonadati</taxon>
        <taxon>Acidobacteriota</taxon>
        <taxon>Candidatus Polarisedimenticolia</taxon>
        <taxon>Candidatus Polarisedimenticolales</taxon>
        <taxon>Candidatus Polarisedimenticolaceae</taxon>
        <taxon>Candidatus Polarisedimenticola</taxon>
    </lineage>
</organism>
<accession>A0A8J6XTP5</accession>